<geneLocation type="plasmid" evidence="4 5">
    <name>AbAZ39_p4</name>
</geneLocation>
<organism evidence="4 5">
    <name type="scientific">Azospirillum argentinense</name>
    <dbReference type="NCBI Taxonomy" id="2970906"/>
    <lineage>
        <taxon>Bacteria</taxon>
        <taxon>Pseudomonadati</taxon>
        <taxon>Pseudomonadota</taxon>
        <taxon>Alphaproteobacteria</taxon>
        <taxon>Rhodospirillales</taxon>
        <taxon>Azospirillaceae</taxon>
        <taxon>Azospirillum</taxon>
    </lineage>
</organism>
<reference evidence="4 5" key="1">
    <citation type="journal article" date="2014" name="Genome Announc.">
        <title>Complete Genome Sequence of the Model Rhizosphere Strain Azospirillum brasilense Az39, Successfully Applied in Agriculture.</title>
        <authorList>
            <person name="Rivera D."/>
            <person name="Revale S."/>
            <person name="Molina R."/>
            <person name="Gualpa J."/>
            <person name="Puente M."/>
            <person name="Maroniche G."/>
            <person name="Paris G."/>
            <person name="Baker D."/>
            <person name="Clavijo B."/>
            <person name="McLay K."/>
            <person name="Spaepen S."/>
            <person name="Perticari A."/>
            <person name="Vazquez M."/>
            <person name="Wisniewski-Dye F."/>
            <person name="Watkins C."/>
            <person name="Martinez-Abarca F."/>
            <person name="Vanderleyden J."/>
            <person name="Cassan F."/>
        </authorList>
    </citation>
    <scope>NUCLEOTIDE SEQUENCE [LARGE SCALE GENOMIC DNA]</scope>
    <source>
        <strain evidence="4 5">Az39</strain>
        <plasmid evidence="4">AbAZ39_p4</plasmid>
    </source>
</reference>
<proteinExistence type="predicted"/>
<keyword evidence="1" id="KW-0677">Repeat</keyword>
<dbReference type="SMART" id="SM00248">
    <property type="entry name" value="ANK"/>
    <property type="match status" value="3"/>
</dbReference>
<feature type="repeat" description="ANK" evidence="3">
    <location>
        <begin position="120"/>
        <end position="152"/>
    </location>
</feature>
<evidence type="ECO:0000256" key="2">
    <source>
        <dbReference type="ARBA" id="ARBA00023043"/>
    </source>
</evidence>
<dbReference type="SUPFAM" id="SSF48403">
    <property type="entry name" value="Ankyrin repeat"/>
    <property type="match status" value="1"/>
</dbReference>
<gene>
    <name evidence="4" type="ORF">ABAZ39_32020</name>
</gene>
<evidence type="ECO:0000313" key="5">
    <source>
        <dbReference type="Proteomes" id="UP000027186"/>
    </source>
</evidence>
<dbReference type="InterPro" id="IPR050776">
    <property type="entry name" value="Ank_Repeat/CDKN_Inhibitor"/>
</dbReference>
<feature type="repeat" description="ANK" evidence="3">
    <location>
        <begin position="87"/>
        <end position="115"/>
    </location>
</feature>
<keyword evidence="2 3" id="KW-0040">ANK repeat</keyword>
<evidence type="ECO:0000256" key="1">
    <source>
        <dbReference type="ARBA" id="ARBA00022737"/>
    </source>
</evidence>
<dbReference type="PROSITE" id="PS50297">
    <property type="entry name" value="ANK_REP_REGION"/>
    <property type="match status" value="3"/>
</dbReference>
<dbReference type="PRINTS" id="PR01415">
    <property type="entry name" value="ANKYRIN"/>
</dbReference>
<dbReference type="RefSeq" id="WP_040138227.1">
    <property type="nucleotide sequence ID" value="NZ_CP007797.1"/>
</dbReference>
<accession>A0A060DUY2</accession>
<sequence length="180" mass="18957">MGAQGEPQREPRRELDEDTIAFAGKLFHWARSGGTAELTELLEMGLPPNLRNDKGDSLLMLASYHGHAELARNLMRHGADPELANDRGQTPLAAAAFKGDEAVLRVLLEEGAAVDGCGPDGRTALMTAAMFDRVAMVEFLLARGADPNARDARGLTAREAALAMGAANAAARLAPGGQTV</sequence>
<dbReference type="PROSITE" id="PS50088">
    <property type="entry name" value="ANK_REPEAT"/>
    <property type="match status" value="3"/>
</dbReference>
<dbReference type="Proteomes" id="UP000027186">
    <property type="component" value="Plasmid AbAZ39_p4"/>
</dbReference>
<dbReference type="InterPro" id="IPR036770">
    <property type="entry name" value="Ankyrin_rpt-contain_sf"/>
</dbReference>
<dbReference type="Gene3D" id="1.25.40.20">
    <property type="entry name" value="Ankyrin repeat-containing domain"/>
    <property type="match status" value="1"/>
</dbReference>
<dbReference type="Pfam" id="PF12796">
    <property type="entry name" value="Ank_2"/>
    <property type="match status" value="1"/>
</dbReference>
<keyword evidence="4" id="KW-0614">Plasmid</keyword>
<dbReference type="AlphaFoldDB" id="A0A060DUY2"/>
<evidence type="ECO:0000256" key="3">
    <source>
        <dbReference type="PROSITE-ProRule" id="PRU00023"/>
    </source>
</evidence>
<protein>
    <submittedName>
        <fullName evidence="4">Ankyrin</fullName>
    </submittedName>
</protein>
<dbReference type="InterPro" id="IPR002110">
    <property type="entry name" value="Ankyrin_rpt"/>
</dbReference>
<name>A0A060DUY2_9PROT</name>
<dbReference type="KEGG" id="abq:ABAZ39_32020"/>
<feature type="repeat" description="ANK" evidence="3">
    <location>
        <begin position="54"/>
        <end position="86"/>
    </location>
</feature>
<dbReference type="PANTHER" id="PTHR24201">
    <property type="entry name" value="ANK_REP_REGION DOMAIN-CONTAINING PROTEIN"/>
    <property type="match status" value="1"/>
</dbReference>
<evidence type="ECO:0000313" key="4">
    <source>
        <dbReference type="EMBL" id="AIB16475.1"/>
    </source>
</evidence>
<dbReference type="EMBL" id="CP007797">
    <property type="protein sequence ID" value="AIB16475.1"/>
    <property type="molecule type" value="Genomic_DNA"/>
</dbReference>